<name>A0A382PLF5_9ZZZZ</name>
<evidence type="ECO:0000313" key="1">
    <source>
        <dbReference type="EMBL" id="SVC73590.1"/>
    </source>
</evidence>
<reference evidence="1" key="1">
    <citation type="submission" date="2018-05" db="EMBL/GenBank/DDBJ databases">
        <authorList>
            <person name="Lanie J.A."/>
            <person name="Ng W.-L."/>
            <person name="Kazmierczak K.M."/>
            <person name="Andrzejewski T.M."/>
            <person name="Davidsen T.M."/>
            <person name="Wayne K.J."/>
            <person name="Tettelin H."/>
            <person name="Glass J.I."/>
            <person name="Rusch D."/>
            <person name="Podicherti R."/>
            <person name="Tsui H.-C.T."/>
            <person name="Winkler M.E."/>
        </authorList>
    </citation>
    <scope>NUCLEOTIDE SEQUENCE</scope>
</reference>
<feature type="non-terminal residue" evidence="1">
    <location>
        <position position="1"/>
    </location>
</feature>
<accession>A0A382PLF5</accession>
<gene>
    <name evidence="1" type="ORF">METZ01_LOCUS326444</name>
</gene>
<dbReference type="EMBL" id="UINC01107884">
    <property type="protein sequence ID" value="SVC73590.1"/>
    <property type="molecule type" value="Genomic_DNA"/>
</dbReference>
<dbReference type="AlphaFoldDB" id="A0A382PLF5"/>
<organism evidence="1">
    <name type="scientific">marine metagenome</name>
    <dbReference type="NCBI Taxonomy" id="408172"/>
    <lineage>
        <taxon>unclassified sequences</taxon>
        <taxon>metagenomes</taxon>
        <taxon>ecological metagenomes</taxon>
    </lineage>
</organism>
<proteinExistence type="predicted"/>
<protein>
    <submittedName>
        <fullName evidence="1">Uncharacterized protein</fullName>
    </submittedName>
</protein>
<sequence length="267" mass="31450">DSSFGTNDGNFYDVINEYRTKYIDDFLNNDNLVLTAMPYDWFKTLIDGMQYRPHIPMAKPMDKNQSVCFVEGYMEHYETFNAIDYLDKIKYNKINIKPFDDFFGALVKLALHPDIQASISNHLKSWADQNFLKYNFIKCNQQVGIFEQIGQATFVIGREGLHSNIAGMFDVPYIIVLPEELFKIKMDIELVKTDSILEYFWNHHSNYPGCYYIRASSLTKIPNIFDVIMENLNKDKYLLRDKCLDWELNPYHFNTPILNDTLRTQVY</sequence>